<accession>A0ABR2UR28</accession>
<evidence type="ECO:0000313" key="1">
    <source>
        <dbReference type="EMBL" id="KAK9416789.1"/>
    </source>
</evidence>
<dbReference type="EMBL" id="JARVKF010000404">
    <property type="protein sequence ID" value="KAK9416789.1"/>
    <property type="molecule type" value="Genomic_DNA"/>
</dbReference>
<gene>
    <name evidence="1" type="ORF">SUNI508_09487</name>
</gene>
<protein>
    <submittedName>
        <fullName evidence="1">Polyketide synthase</fullName>
    </submittedName>
</protein>
<name>A0ABR2UR28_9PEZI</name>
<evidence type="ECO:0000313" key="2">
    <source>
        <dbReference type="Proteomes" id="UP001408356"/>
    </source>
</evidence>
<keyword evidence="2" id="KW-1185">Reference proteome</keyword>
<dbReference type="Proteomes" id="UP001408356">
    <property type="component" value="Unassembled WGS sequence"/>
</dbReference>
<proteinExistence type="predicted"/>
<reference evidence="1 2" key="1">
    <citation type="journal article" date="2024" name="J. Plant Pathol.">
        <title>Sequence and assembly of the genome of Seiridium unicorne, isolate CBS 538.82, causal agent of cypress canker disease.</title>
        <authorList>
            <person name="Scali E."/>
            <person name="Rocca G.D."/>
            <person name="Danti R."/>
            <person name="Garbelotto M."/>
            <person name="Barberini S."/>
            <person name="Baroncelli R."/>
            <person name="Emiliani G."/>
        </authorList>
    </citation>
    <scope>NUCLEOTIDE SEQUENCE [LARGE SCALE GENOMIC DNA]</scope>
    <source>
        <strain evidence="1 2">BM-138-508</strain>
    </source>
</reference>
<sequence>MGSHDGRGRPYPIRLSYLETGLELSSIRKLVEAGFDIKSGTMQDPRTALLAASLLAEQAADGVGSGGNTSHLAASAEWVKDVSAKAAVLLLAKKRFSDLILMSIDQLDDHRPLPSFEVDSMLAAEFRISFWNTFKLDVPYLDFVTPQKTLGGAGDLGHVYTHEA</sequence>
<comment type="caution">
    <text evidence="1">The sequence shown here is derived from an EMBL/GenBank/DDBJ whole genome shotgun (WGS) entry which is preliminary data.</text>
</comment>
<organism evidence="1 2">
    <name type="scientific">Seiridium unicorne</name>
    <dbReference type="NCBI Taxonomy" id="138068"/>
    <lineage>
        <taxon>Eukaryota</taxon>
        <taxon>Fungi</taxon>
        <taxon>Dikarya</taxon>
        <taxon>Ascomycota</taxon>
        <taxon>Pezizomycotina</taxon>
        <taxon>Sordariomycetes</taxon>
        <taxon>Xylariomycetidae</taxon>
        <taxon>Amphisphaeriales</taxon>
        <taxon>Sporocadaceae</taxon>
        <taxon>Seiridium</taxon>
    </lineage>
</organism>